<accession>A0AA86SQ74</accession>
<reference evidence="2" key="1">
    <citation type="submission" date="2023-10" db="EMBL/GenBank/DDBJ databases">
        <authorList>
            <person name="Domelevo Entfellner J.-B."/>
        </authorList>
    </citation>
    <scope>NUCLEOTIDE SEQUENCE</scope>
</reference>
<gene>
    <name evidence="2" type="ORF">AYBTSS11_LOCUS22419</name>
</gene>
<proteinExistence type="predicted"/>
<evidence type="ECO:0000313" key="3">
    <source>
        <dbReference type="Proteomes" id="UP001189624"/>
    </source>
</evidence>
<evidence type="ECO:0000256" key="1">
    <source>
        <dbReference type="SAM" id="MobiDB-lite"/>
    </source>
</evidence>
<feature type="region of interest" description="Disordered" evidence="1">
    <location>
        <begin position="26"/>
        <end position="60"/>
    </location>
</feature>
<name>A0AA86SQ74_9FABA</name>
<keyword evidence="3" id="KW-1185">Reference proteome</keyword>
<organism evidence="2 3">
    <name type="scientific">Sphenostylis stenocarpa</name>
    <dbReference type="NCBI Taxonomy" id="92480"/>
    <lineage>
        <taxon>Eukaryota</taxon>
        <taxon>Viridiplantae</taxon>
        <taxon>Streptophyta</taxon>
        <taxon>Embryophyta</taxon>
        <taxon>Tracheophyta</taxon>
        <taxon>Spermatophyta</taxon>
        <taxon>Magnoliopsida</taxon>
        <taxon>eudicotyledons</taxon>
        <taxon>Gunneridae</taxon>
        <taxon>Pentapetalae</taxon>
        <taxon>rosids</taxon>
        <taxon>fabids</taxon>
        <taxon>Fabales</taxon>
        <taxon>Fabaceae</taxon>
        <taxon>Papilionoideae</taxon>
        <taxon>50 kb inversion clade</taxon>
        <taxon>NPAAA clade</taxon>
        <taxon>indigoferoid/millettioid clade</taxon>
        <taxon>Phaseoleae</taxon>
        <taxon>Sphenostylis</taxon>
    </lineage>
</organism>
<dbReference type="Proteomes" id="UP001189624">
    <property type="component" value="Chromosome 7"/>
</dbReference>
<sequence length="107" mass="11420">MKKGWENLTIKIGKIQTESNYNVYKNNNQPEGLKGKEKGKKTEGVSRVYGGGGTRSGPKAGPAVVVNVATWDPSEALRNIVGLVRRSRGEEKIGKGTIAVVAGRIGI</sequence>
<evidence type="ECO:0000313" key="2">
    <source>
        <dbReference type="EMBL" id="CAJ1969743.1"/>
    </source>
</evidence>
<dbReference type="AlphaFoldDB" id="A0AA86SQ74"/>
<protein>
    <submittedName>
        <fullName evidence="2">Uncharacterized protein</fullName>
    </submittedName>
</protein>
<feature type="compositionally biased region" description="Basic and acidic residues" evidence="1">
    <location>
        <begin position="33"/>
        <end position="44"/>
    </location>
</feature>
<dbReference type="EMBL" id="OY731404">
    <property type="protein sequence ID" value="CAJ1969743.1"/>
    <property type="molecule type" value="Genomic_DNA"/>
</dbReference>
<dbReference type="Gramene" id="rna-AYBTSS11_LOCUS22419">
    <property type="protein sequence ID" value="CAJ1969743.1"/>
    <property type="gene ID" value="gene-AYBTSS11_LOCUS22419"/>
</dbReference>